<accession>A0A1Y1NDG9</accession>
<evidence type="ECO:0000256" key="5">
    <source>
        <dbReference type="ARBA" id="ARBA00081149"/>
    </source>
</evidence>
<proteinExistence type="inferred from homology"/>
<evidence type="ECO:0000256" key="1">
    <source>
        <dbReference type="ARBA" id="ARBA00008390"/>
    </source>
</evidence>
<comment type="similarity">
    <text evidence="1 6">Belongs to the calycin superfamily. Fatty-acid binding protein (FABP) family.</text>
</comment>
<keyword evidence="2" id="KW-0446">Lipid-binding</keyword>
<evidence type="ECO:0000313" key="8">
    <source>
        <dbReference type="EMBL" id="JAV95618.1"/>
    </source>
</evidence>
<dbReference type="AlphaFoldDB" id="A0A1Y1NDG9"/>
<evidence type="ECO:0000259" key="7">
    <source>
        <dbReference type="PROSITE" id="PS00214"/>
    </source>
</evidence>
<evidence type="ECO:0000256" key="3">
    <source>
        <dbReference type="ARBA" id="ARBA00057009"/>
    </source>
</evidence>
<feature type="domain" description="Cytosolic fatty-acid binding proteins" evidence="7">
    <location>
        <begin position="7"/>
        <end position="24"/>
    </location>
</feature>
<dbReference type="PRINTS" id="PR00178">
    <property type="entry name" value="FATTYACIDBP"/>
</dbReference>
<dbReference type="Gene3D" id="2.40.128.20">
    <property type="match status" value="1"/>
</dbReference>
<dbReference type="EMBL" id="GEZM01006856">
    <property type="protein sequence ID" value="JAV95618.1"/>
    <property type="molecule type" value="Transcribed_RNA"/>
</dbReference>
<dbReference type="KEGG" id="ppyr:116173167"/>
<dbReference type="FunFam" id="2.40.128.20:FF:000001">
    <property type="entry name" value="Fatty acid-binding protein, adipocyte"/>
    <property type="match status" value="1"/>
</dbReference>
<keyword evidence="6" id="KW-0813">Transport</keyword>
<dbReference type="InterPro" id="IPR000463">
    <property type="entry name" value="Fatty_acid-bd"/>
</dbReference>
<organism evidence="8">
    <name type="scientific">Photinus pyralis</name>
    <name type="common">Common eastern firefly</name>
    <name type="synonym">Lampyris pyralis</name>
    <dbReference type="NCBI Taxonomy" id="7054"/>
    <lineage>
        <taxon>Eukaryota</taxon>
        <taxon>Metazoa</taxon>
        <taxon>Ecdysozoa</taxon>
        <taxon>Arthropoda</taxon>
        <taxon>Hexapoda</taxon>
        <taxon>Insecta</taxon>
        <taxon>Pterygota</taxon>
        <taxon>Neoptera</taxon>
        <taxon>Endopterygota</taxon>
        <taxon>Coleoptera</taxon>
        <taxon>Polyphaga</taxon>
        <taxon>Elateriformia</taxon>
        <taxon>Elateroidea</taxon>
        <taxon>Lampyridae</taxon>
        <taxon>Lampyrinae</taxon>
        <taxon>Photinus</taxon>
    </lineage>
</organism>
<evidence type="ECO:0000256" key="6">
    <source>
        <dbReference type="RuleBase" id="RU003696"/>
    </source>
</evidence>
<dbReference type="CTD" id="3772232"/>
<evidence type="ECO:0000256" key="2">
    <source>
        <dbReference type="ARBA" id="ARBA00023121"/>
    </source>
</evidence>
<sequence length="134" mass="15186">MEQFLGKKYKLTHSENFEEFMKALGVGFATRKAGSLVSPVVELTKSGESYTFTSNSTFKKIEFTFKNGEEFDQETPDGRMVKSTIKVDGNTLHEIQKDAKGEQTVIDRIFSDDELKMELKFGNVSATRVYKIHA</sequence>
<dbReference type="PROSITE" id="PS00214">
    <property type="entry name" value="FABP"/>
    <property type="match status" value="1"/>
</dbReference>
<dbReference type="RefSeq" id="XP_031346345.1">
    <property type="nucleotide sequence ID" value="XM_031490485.1"/>
</dbReference>
<dbReference type="GeneID" id="116173167"/>
<dbReference type="InterPro" id="IPR000566">
    <property type="entry name" value="Lipocln_cytosolic_FA-bd_dom"/>
</dbReference>
<dbReference type="InterPro" id="IPR012674">
    <property type="entry name" value="Calycin"/>
</dbReference>
<reference evidence="8" key="1">
    <citation type="journal article" date="2016" name="Sci. Rep.">
        <title>Molecular characterization of firefly nuptial gifts: a multi-omics approach sheds light on postcopulatory sexual selection.</title>
        <authorList>
            <person name="Al-Wathiqui N."/>
            <person name="Fallon T.R."/>
            <person name="South A."/>
            <person name="Weng J.K."/>
            <person name="Lewis S.M."/>
        </authorList>
    </citation>
    <scope>NUCLEOTIDE SEQUENCE</scope>
</reference>
<dbReference type="InterPro" id="IPR031259">
    <property type="entry name" value="ILBP"/>
</dbReference>
<dbReference type="OrthoDB" id="354351at2759"/>
<dbReference type="PANTHER" id="PTHR11955">
    <property type="entry name" value="FATTY ACID BINDING PROTEIN"/>
    <property type="match status" value="1"/>
</dbReference>
<dbReference type="GO" id="GO:0005504">
    <property type="term" value="F:fatty acid binding"/>
    <property type="evidence" value="ECO:0007669"/>
    <property type="project" value="UniProtKB-ARBA"/>
</dbReference>
<dbReference type="SUPFAM" id="SSF50814">
    <property type="entry name" value="Lipocalins"/>
    <property type="match status" value="1"/>
</dbReference>
<protein>
    <recommendedName>
        <fullName evidence="4">Fatty acid-binding protein, muscle</fullName>
    </recommendedName>
    <alternativeName>
        <fullName evidence="5">M-FABP</fullName>
    </alternativeName>
</protein>
<dbReference type="Pfam" id="PF00061">
    <property type="entry name" value="Lipocalin"/>
    <property type="match status" value="1"/>
</dbReference>
<comment type="function">
    <text evidence="3">Binds fatty acids in a 1:1 molar ratio.</text>
</comment>
<evidence type="ECO:0000256" key="4">
    <source>
        <dbReference type="ARBA" id="ARBA00072951"/>
    </source>
</evidence>
<name>A0A1Y1NDG9_PHOPY</name>